<dbReference type="Pfam" id="PF01636">
    <property type="entry name" value="APH"/>
    <property type="match status" value="1"/>
</dbReference>
<name>A0ABW0LEQ4_9BACI</name>
<accession>A0ABW0LEQ4</accession>
<dbReference type="InterPro" id="IPR011009">
    <property type="entry name" value="Kinase-like_dom_sf"/>
</dbReference>
<reference evidence="4" key="1">
    <citation type="journal article" date="2019" name="Int. J. Syst. Evol. Microbiol.">
        <title>The Global Catalogue of Microorganisms (GCM) 10K type strain sequencing project: providing services to taxonomists for standard genome sequencing and annotation.</title>
        <authorList>
            <consortium name="The Broad Institute Genomics Platform"/>
            <consortium name="The Broad Institute Genome Sequencing Center for Infectious Disease"/>
            <person name="Wu L."/>
            <person name="Ma J."/>
        </authorList>
    </citation>
    <scope>NUCLEOTIDE SEQUENCE [LARGE SCALE GENOMIC DNA]</scope>
    <source>
        <strain evidence="4">CGMCC 1.12237</strain>
    </source>
</reference>
<dbReference type="Gene3D" id="3.30.200.150">
    <property type="match status" value="1"/>
</dbReference>
<dbReference type="InterPro" id="IPR002575">
    <property type="entry name" value="Aminoglycoside_PTrfase"/>
</dbReference>
<evidence type="ECO:0000313" key="3">
    <source>
        <dbReference type="EMBL" id="MFC5464190.1"/>
    </source>
</evidence>
<dbReference type="Gene3D" id="3.90.1200.10">
    <property type="match status" value="1"/>
</dbReference>
<feature type="domain" description="Aminoglycoside phosphotransferase" evidence="2">
    <location>
        <begin position="26"/>
        <end position="130"/>
    </location>
</feature>
<evidence type="ECO:0000256" key="1">
    <source>
        <dbReference type="SAM" id="MobiDB-lite"/>
    </source>
</evidence>
<evidence type="ECO:0000259" key="2">
    <source>
        <dbReference type="Pfam" id="PF01636"/>
    </source>
</evidence>
<sequence>MTNTVIKKAEQIAEDFLQETAKDSYQILGKGIVNEVCVVETNSNKVVIRMNSKDTYPTFLKEKWCIEQALAAGIPSPEVLSVGIFGETAYMIQTFVDGDNGLDSPKHRDQIWRKLGEYLHIIHNIPVKGFGENLDDAGQGVFSSPPHPGSDAVGWAT</sequence>
<feature type="region of interest" description="Disordered" evidence="1">
    <location>
        <begin position="138"/>
        <end position="157"/>
    </location>
</feature>
<comment type="caution">
    <text evidence="3">The sequence shown here is derived from an EMBL/GenBank/DDBJ whole genome shotgun (WGS) entry which is preliminary data.</text>
</comment>
<dbReference type="EMBL" id="JBHSMC010000003">
    <property type="protein sequence ID" value="MFC5464190.1"/>
    <property type="molecule type" value="Genomic_DNA"/>
</dbReference>
<protein>
    <submittedName>
        <fullName evidence="3">Phosphotransferase</fullName>
    </submittedName>
</protein>
<proteinExistence type="predicted"/>
<keyword evidence="4" id="KW-1185">Reference proteome</keyword>
<dbReference type="RefSeq" id="WP_382348683.1">
    <property type="nucleotide sequence ID" value="NZ_JBHSMC010000003.1"/>
</dbReference>
<dbReference type="Proteomes" id="UP001596147">
    <property type="component" value="Unassembled WGS sequence"/>
</dbReference>
<organism evidence="3 4">
    <name type="scientific">Lederbergia graminis</name>
    <dbReference type="NCBI Taxonomy" id="735518"/>
    <lineage>
        <taxon>Bacteria</taxon>
        <taxon>Bacillati</taxon>
        <taxon>Bacillota</taxon>
        <taxon>Bacilli</taxon>
        <taxon>Bacillales</taxon>
        <taxon>Bacillaceae</taxon>
        <taxon>Lederbergia</taxon>
    </lineage>
</organism>
<evidence type="ECO:0000313" key="4">
    <source>
        <dbReference type="Proteomes" id="UP001596147"/>
    </source>
</evidence>
<gene>
    <name evidence="3" type="ORF">ACFPM4_05390</name>
</gene>
<dbReference type="SUPFAM" id="SSF56112">
    <property type="entry name" value="Protein kinase-like (PK-like)"/>
    <property type="match status" value="1"/>
</dbReference>